<feature type="domain" description="5'-Nucleotidase C-terminal" evidence="7">
    <location>
        <begin position="362"/>
        <end position="508"/>
    </location>
</feature>
<dbReference type="SUPFAM" id="SSF56300">
    <property type="entry name" value="Metallo-dependent phosphatases"/>
    <property type="match status" value="1"/>
</dbReference>
<dbReference type="PROSITE" id="PS00786">
    <property type="entry name" value="5_NUCLEOTIDASE_2"/>
    <property type="match status" value="1"/>
</dbReference>
<protein>
    <submittedName>
        <fullName evidence="8">Bifunctional UDP-sugar hydrolase/5'-nucleotidase</fullName>
    </submittedName>
</protein>
<dbReference type="GO" id="GO:0030288">
    <property type="term" value="C:outer membrane-bounded periplasmic space"/>
    <property type="evidence" value="ECO:0007669"/>
    <property type="project" value="TreeGrafter"/>
</dbReference>
<name>A0AAD0W724_9NEIS</name>
<dbReference type="GO" id="GO:0046872">
    <property type="term" value="F:metal ion binding"/>
    <property type="evidence" value="ECO:0007669"/>
    <property type="project" value="UniProtKB-KW"/>
</dbReference>
<dbReference type="Proteomes" id="UP000259465">
    <property type="component" value="Chromosome"/>
</dbReference>
<dbReference type="InterPro" id="IPR036907">
    <property type="entry name" value="5'-Nucleotdase_C_sf"/>
</dbReference>
<dbReference type="EMBL" id="CP031968">
    <property type="protein sequence ID" value="AXT45940.1"/>
    <property type="molecule type" value="Genomic_DNA"/>
</dbReference>
<keyword evidence="5 8" id="KW-0378">Hydrolase</keyword>
<dbReference type="GO" id="GO:0009166">
    <property type="term" value="P:nucleotide catabolic process"/>
    <property type="evidence" value="ECO:0007669"/>
    <property type="project" value="InterPro"/>
</dbReference>
<dbReference type="Pfam" id="PF02872">
    <property type="entry name" value="5_nucleotid_C"/>
    <property type="match status" value="1"/>
</dbReference>
<accession>A0AAD0W724</accession>
<evidence type="ECO:0000256" key="5">
    <source>
        <dbReference type="RuleBase" id="RU362119"/>
    </source>
</evidence>
<dbReference type="GO" id="GO:0008768">
    <property type="term" value="F:UDP-sugar diphosphatase activity"/>
    <property type="evidence" value="ECO:0007669"/>
    <property type="project" value="TreeGrafter"/>
</dbReference>
<evidence type="ECO:0000256" key="1">
    <source>
        <dbReference type="ARBA" id="ARBA00006654"/>
    </source>
</evidence>
<dbReference type="AlphaFoldDB" id="A0AAD0W724"/>
<keyword evidence="4 5" id="KW-0547">Nucleotide-binding</keyword>
<dbReference type="PROSITE" id="PS51257">
    <property type="entry name" value="PROKAR_LIPOPROTEIN"/>
    <property type="match status" value="1"/>
</dbReference>
<evidence type="ECO:0000313" key="9">
    <source>
        <dbReference type="Proteomes" id="UP000259465"/>
    </source>
</evidence>
<dbReference type="InterPro" id="IPR006146">
    <property type="entry name" value="5'-Nucleotdase_CS"/>
</dbReference>
<keyword evidence="9" id="KW-1185">Reference proteome</keyword>
<reference evidence="8 9" key="1">
    <citation type="submission" date="2018-08" db="EMBL/GenBank/DDBJ databases">
        <title>Complete genome sequence of JP2-74.</title>
        <authorList>
            <person name="Wu L."/>
        </authorList>
    </citation>
    <scope>NUCLEOTIDE SEQUENCE [LARGE SCALE GENOMIC DNA]</scope>
    <source>
        <strain evidence="8 9">JP2-74</strain>
    </source>
</reference>
<keyword evidence="2" id="KW-0479">Metal-binding</keyword>
<keyword evidence="3 5" id="KW-0732">Signal</keyword>
<dbReference type="PROSITE" id="PS00785">
    <property type="entry name" value="5_NUCLEOTIDASE_1"/>
    <property type="match status" value="1"/>
</dbReference>
<feature type="signal peptide" evidence="5">
    <location>
        <begin position="1"/>
        <end position="22"/>
    </location>
</feature>
<dbReference type="InterPro" id="IPR004843">
    <property type="entry name" value="Calcineurin-like_PHP"/>
</dbReference>
<gene>
    <name evidence="8" type="ORF">D1345_06990</name>
</gene>
<organism evidence="8 9">
    <name type="scientific">Chromobacterium rhizoryzae</name>
    <dbReference type="NCBI Taxonomy" id="1778675"/>
    <lineage>
        <taxon>Bacteria</taxon>
        <taxon>Pseudomonadati</taxon>
        <taxon>Pseudomonadota</taxon>
        <taxon>Betaproteobacteria</taxon>
        <taxon>Neisseriales</taxon>
        <taxon>Chromobacteriaceae</taxon>
        <taxon>Chromobacterium</taxon>
    </lineage>
</organism>
<dbReference type="NCBIfam" id="NF007109">
    <property type="entry name" value="PRK09558.1"/>
    <property type="match status" value="1"/>
</dbReference>
<evidence type="ECO:0000256" key="2">
    <source>
        <dbReference type="ARBA" id="ARBA00022723"/>
    </source>
</evidence>
<evidence type="ECO:0000259" key="7">
    <source>
        <dbReference type="Pfam" id="PF02872"/>
    </source>
</evidence>
<evidence type="ECO:0000259" key="6">
    <source>
        <dbReference type="Pfam" id="PF00149"/>
    </source>
</evidence>
<evidence type="ECO:0000256" key="4">
    <source>
        <dbReference type="ARBA" id="ARBA00022741"/>
    </source>
</evidence>
<dbReference type="Gene3D" id="3.60.21.10">
    <property type="match status" value="1"/>
</dbReference>
<dbReference type="KEGG" id="crz:D1345_06990"/>
<dbReference type="PRINTS" id="PR01607">
    <property type="entry name" value="APYRASEFAMLY"/>
</dbReference>
<comment type="similarity">
    <text evidence="1 5">Belongs to the 5'-nucleotidase family.</text>
</comment>
<dbReference type="Gene3D" id="3.90.780.10">
    <property type="entry name" value="5'-Nucleotidase, C-terminal domain"/>
    <property type="match status" value="1"/>
</dbReference>
<dbReference type="GeneID" id="58559263"/>
<evidence type="ECO:0000256" key="3">
    <source>
        <dbReference type="ARBA" id="ARBA00022729"/>
    </source>
</evidence>
<dbReference type="PANTHER" id="PTHR11575">
    <property type="entry name" value="5'-NUCLEOTIDASE-RELATED"/>
    <property type="match status" value="1"/>
</dbReference>
<dbReference type="Pfam" id="PF00149">
    <property type="entry name" value="Metallophos"/>
    <property type="match status" value="1"/>
</dbReference>
<evidence type="ECO:0000313" key="8">
    <source>
        <dbReference type="EMBL" id="AXT45940.1"/>
    </source>
</evidence>
<dbReference type="GO" id="GO:0000166">
    <property type="term" value="F:nucleotide binding"/>
    <property type="evidence" value="ECO:0007669"/>
    <property type="project" value="UniProtKB-KW"/>
</dbReference>
<dbReference type="GO" id="GO:0008253">
    <property type="term" value="F:5'-nucleotidase activity"/>
    <property type="evidence" value="ECO:0007669"/>
    <property type="project" value="TreeGrafter"/>
</dbReference>
<dbReference type="SUPFAM" id="SSF55816">
    <property type="entry name" value="5'-nucleotidase (syn. UDP-sugar hydrolase), C-terminal domain"/>
    <property type="match status" value="1"/>
</dbReference>
<feature type="chain" id="PRO_5041769606" evidence="5">
    <location>
        <begin position="23"/>
        <end position="548"/>
    </location>
</feature>
<dbReference type="PANTHER" id="PTHR11575:SF46">
    <property type="entry name" value="PROTEIN USHA"/>
    <property type="match status" value="1"/>
</dbReference>
<sequence length="548" mass="59121">MKLSVKPLALSLLAAGLLSACAATPGKGNFVEDKTYKITILHTNDHHGRFWPNSDGEYGLAAQKTLVDQVRAEVKADGGYMLLLSGGDINTGVPESDLQDAEPDFRGMSRIGYDAMAVGNHEFDKPVPVLMKQRQWVNFPMLSANIYQDGKRMFDPYAMFNLGGVKVAVLGLTTDDTAKMVNPEQVKGIEFRSPIAEAGKLVPELRQKADIVIAATHMGHYTDGQHGVNAPGDVEMARAVKGLDLIVGGHSQNPVCMKAENQRDDAYVPGAPCAPDRQNGAWIVQAHEWGKYVGRADFEFRNGKLKLSKYQLMPVNLKKSVKGVDGKEQKVPYTQLIEEDGKLRNFLQNYQNKGQAALDVPVGRTSAKLDGDRGVVRSQPTNLGVFVGKVMMDKVKADFAVSNSGGIRDSLPAGAINYRDVLKVFPFGSTLAYVDLNGQEALDYLKAAASMTPGAGAFGQFAGVKLRIVGGQLQQALIGGQPIDPSKTYRMAINSFIAAGGDGYPVMNKHPGYVNTGFVDAEMLREYIAAHSPIDAAAYSPGDAVTRN</sequence>
<dbReference type="RefSeq" id="WP_019102020.1">
    <property type="nucleotide sequence ID" value="NZ_CP031968.1"/>
</dbReference>
<dbReference type="InterPro" id="IPR008334">
    <property type="entry name" value="5'-Nucleotdase_C"/>
</dbReference>
<dbReference type="InterPro" id="IPR006179">
    <property type="entry name" value="5_nucleotidase/apyrase"/>
</dbReference>
<dbReference type="InterPro" id="IPR029052">
    <property type="entry name" value="Metallo-depent_PP-like"/>
</dbReference>
<proteinExistence type="inferred from homology"/>
<feature type="domain" description="Calcineurin-like phosphoesterase" evidence="6">
    <location>
        <begin position="39"/>
        <end position="251"/>
    </location>
</feature>